<organism evidence="3 4">
    <name type="scientific">Pseudobutyrivibrio ruminis</name>
    <dbReference type="NCBI Taxonomy" id="46206"/>
    <lineage>
        <taxon>Bacteria</taxon>
        <taxon>Bacillati</taxon>
        <taxon>Bacillota</taxon>
        <taxon>Clostridia</taxon>
        <taxon>Lachnospirales</taxon>
        <taxon>Lachnospiraceae</taxon>
        <taxon>Pseudobutyrivibrio</taxon>
    </lineage>
</organism>
<dbReference type="InterPro" id="IPR004843">
    <property type="entry name" value="Calcineurin-like_PHP"/>
</dbReference>
<dbReference type="RefSeq" id="WP_099392238.1">
    <property type="nucleotide sequence ID" value="NZ_PDYF01000020.1"/>
</dbReference>
<dbReference type="InterPro" id="IPR029052">
    <property type="entry name" value="Metallo-depent_PP-like"/>
</dbReference>
<feature type="transmembrane region" description="Helical" evidence="1">
    <location>
        <begin position="12"/>
        <end position="32"/>
    </location>
</feature>
<gene>
    <name evidence="3" type="ORF">CSX01_09735</name>
</gene>
<reference evidence="3 4" key="1">
    <citation type="submission" date="2017-10" db="EMBL/GenBank/DDBJ databases">
        <title>Resolving the taxonomy of Roseburia spp., Eubacterium rectale and Agathobacter spp. through phylogenomic analysis.</title>
        <authorList>
            <person name="Sheridan P.O."/>
            <person name="Walker A.W."/>
            <person name="Duncan S.H."/>
            <person name="Scott K.P."/>
            <person name="Toole P.W.O."/>
            <person name="Luis P."/>
            <person name="Flint H.J."/>
        </authorList>
    </citation>
    <scope>NUCLEOTIDE SEQUENCE [LARGE SCALE GENOMIC DNA]</scope>
    <source>
        <strain evidence="3 4">JK626</strain>
    </source>
</reference>
<dbReference type="PROSITE" id="PS51257">
    <property type="entry name" value="PROKAR_LIPOPROTEIN"/>
    <property type="match status" value="1"/>
</dbReference>
<dbReference type="Proteomes" id="UP000225889">
    <property type="component" value="Unassembled WGS sequence"/>
</dbReference>
<accession>A0A2G3DU01</accession>
<evidence type="ECO:0000256" key="1">
    <source>
        <dbReference type="SAM" id="Phobius"/>
    </source>
</evidence>
<dbReference type="Gene3D" id="3.60.21.10">
    <property type="match status" value="1"/>
</dbReference>
<proteinExistence type="predicted"/>
<feature type="transmembrane region" description="Helical" evidence="1">
    <location>
        <begin position="166"/>
        <end position="184"/>
    </location>
</feature>
<evidence type="ECO:0000313" key="4">
    <source>
        <dbReference type="Proteomes" id="UP000225889"/>
    </source>
</evidence>
<dbReference type="Pfam" id="PF00149">
    <property type="entry name" value="Metallophos"/>
    <property type="match status" value="1"/>
</dbReference>
<keyword evidence="1" id="KW-0472">Membrane</keyword>
<dbReference type="CDD" id="cd07383">
    <property type="entry name" value="MPP_Dcr2"/>
    <property type="match status" value="1"/>
</dbReference>
<protein>
    <recommendedName>
        <fullName evidence="2">Calcineurin-like phosphoesterase domain-containing protein</fullName>
    </recommendedName>
</protein>
<feature type="transmembrane region" description="Helical" evidence="1">
    <location>
        <begin position="124"/>
        <end position="146"/>
    </location>
</feature>
<evidence type="ECO:0000259" key="2">
    <source>
        <dbReference type="Pfam" id="PF00149"/>
    </source>
</evidence>
<feature type="transmembrane region" description="Helical" evidence="1">
    <location>
        <begin position="89"/>
        <end position="112"/>
    </location>
</feature>
<feature type="domain" description="Calcineurin-like phosphoesterase" evidence="2">
    <location>
        <begin position="285"/>
        <end position="540"/>
    </location>
</feature>
<dbReference type="PANTHER" id="PTHR32440">
    <property type="entry name" value="PHOSPHATASE DCR2-RELATED-RELATED"/>
    <property type="match status" value="1"/>
</dbReference>
<keyword evidence="1" id="KW-0812">Transmembrane</keyword>
<dbReference type="AlphaFoldDB" id="A0A2G3DU01"/>
<reference evidence="3 4" key="2">
    <citation type="submission" date="2017-10" db="EMBL/GenBank/DDBJ databases">
        <authorList>
            <person name="Banno H."/>
            <person name="Chua N.-H."/>
        </authorList>
    </citation>
    <scope>NUCLEOTIDE SEQUENCE [LARGE SCALE GENOMIC DNA]</scope>
    <source>
        <strain evidence="3 4">JK626</strain>
    </source>
</reference>
<feature type="transmembrane region" description="Helical" evidence="1">
    <location>
        <begin position="38"/>
        <end position="55"/>
    </location>
</feature>
<name>A0A2G3DU01_9FIRM</name>
<dbReference type="GO" id="GO:0005737">
    <property type="term" value="C:cytoplasm"/>
    <property type="evidence" value="ECO:0007669"/>
    <property type="project" value="TreeGrafter"/>
</dbReference>
<dbReference type="EMBL" id="PDYF01000020">
    <property type="protein sequence ID" value="PHU34464.1"/>
    <property type="molecule type" value="Genomic_DNA"/>
</dbReference>
<feature type="transmembrane region" description="Helical" evidence="1">
    <location>
        <begin position="190"/>
        <end position="210"/>
    </location>
</feature>
<comment type="caution">
    <text evidence="3">The sequence shown here is derived from an EMBL/GenBank/DDBJ whole genome shotgun (WGS) entry which is preliminary data.</text>
</comment>
<keyword evidence="1" id="KW-1133">Transmembrane helix</keyword>
<sequence>MSFKSRFRRFKLHLYLNIILGIGCFIFLLNAFIYRRSFLWLFGVLFVVSLIALIISETNRRKNALGLLENVDEQLIPFIRLFDRYNRRLINWSLVAFGWVFSFGFSLISIGINSKPFEFLEKININLIVFEVIAFFIIKNYTLVGWFSKNHNFENAGALRKLHKRAIILSLIYWLVASGIYYYFEEVFVIDSAPFFSGLYIFIALVFNLFKLNQYTHSKKKYNRLVVAMILIVAIVVGGYGFLSRDIWLTQPYINHVPNIYDGHSEITYDERTGIYTITKESGDFKILQLTDIHLGGSFLSYDKDLKALDTIFQLLEETRPDLVIVTGDLVFPIGYASFSFNNTAPVQQFAAFMRNTGIPWAFTYGNHDTESYAASSKKDLNELYKSLSWYTSKNLLYPYVQPDITGRNNQLIELKNRDGSLAQALFLIDSNAYTGEGISSEYDYIHDDQVEWYKKQVLALEDEEGDIVPSMIFIHIPLQEYATAADLYNARSDDVTYYFGSNKESKVGKVSCSKYPSKLFDTAKELKSTEAIFCGHDHYNNMSLEYQGIRLTYGMSIDYLAMSGIARDTEQRGATLITIHDDGEWDIEQVPFGNNSFTFFDDFKRMGQRK</sequence>
<evidence type="ECO:0000313" key="3">
    <source>
        <dbReference type="EMBL" id="PHU34464.1"/>
    </source>
</evidence>
<feature type="transmembrane region" description="Helical" evidence="1">
    <location>
        <begin position="222"/>
        <end position="243"/>
    </location>
</feature>
<dbReference type="GO" id="GO:0016788">
    <property type="term" value="F:hydrolase activity, acting on ester bonds"/>
    <property type="evidence" value="ECO:0007669"/>
    <property type="project" value="TreeGrafter"/>
</dbReference>
<dbReference type="SUPFAM" id="SSF56300">
    <property type="entry name" value="Metallo-dependent phosphatases"/>
    <property type="match status" value="1"/>
</dbReference>